<dbReference type="STRING" id="135208.A0A4Y9ZTS3"/>
<evidence type="ECO:0000259" key="3">
    <source>
        <dbReference type="PROSITE" id="PS51192"/>
    </source>
</evidence>
<dbReference type="InterPro" id="IPR027417">
    <property type="entry name" value="P-loop_NTPase"/>
</dbReference>
<feature type="compositionally biased region" description="Acidic residues" evidence="2">
    <location>
        <begin position="1"/>
        <end position="24"/>
    </location>
</feature>
<comment type="similarity">
    <text evidence="1">Belongs to the helicase family. RecQ subfamily.</text>
</comment>
<dbReference type="SUPFAM" id="SSF52540">
    <property type="entry name" value="P-loop containing nucleoside triphosphate hydrolases"/>
    <property type="match status" value="1"/>
</dbReference>
<dbReference type="PANTHER" id="PTHR13710:SF154">
    <property type="entry name" value="RECQ HELICASE, PUTATIVE (AFU_ORTHOLOGUE AFUA_6G14720)-RELATED"/>
    <property type="match status" value="1"/>
</dbReference>
<dbReference type="GO" id="GO:0000724">
    <property type="term" value="P:double-strand break repair via homologous recombination"/>
    <property type="evidence" value="ECO:0007669"/>
    <property type="project" value="TreeGrafter"/>
</dbReference>
<dbReference type="PANTHER" id="PTHR13710">
    <property type="entry name" value="DNA HELICASE RECQ FAMILY MEMBER"/>
    <property type="match status" value="1"/>
</dbReference>
<dbReference type="EMBL" id="SFCI01000729">
    <property type="protein sequence ID" value="TFY78202.1"/>
    <property type="molecule type" value="Genomic_DNA"/>
</dbReference>
<dbReference type="AlphaFoldDB" id="A0A4Y9ZTS3"/>
<organism evidence="4 5">
    <name type="scientific">Hericium alpestre</name>
    <dbReference type="NCBI Taxonomy" id="135208"/>
    <lineage>
        <taxon>Eukaryota</taxon>
        <taxon>Fungi</taxon>
        <taxon>Dikarya</taxon>
        <taxon>Basidiomycota</taxon>
        <taxon>Agaricomycotina</taxon>
        <taxon>Agaricomycetes</taxon>
        <taxon>Russulales</taxon>
        <taxon>Hericiaceae</taxon>
        <taxon>Hericium</taxon>
    </lineage>
</organism>
<feature type="region of interest" description="Disordered" evidence="2">
    <location>
        <begin position="1"/>
        <end position="40"/>
    </location>
</feature>
<dbReference type="GO" id="GO:0043138">
    <property type="term" value="F:3'-5' DNA helicase activity"/>
    <property type="evidence" value="ECO:0007669"/>
    <property type="project" value="TreeGrafter"/>
</dbReference>
<feature type="domain" description="Helicase ATP-binding" evidence="3">
    <location>
        <begin position="109"/>
        <end position="252"/>
    </location>
</feature>
<protein>
    <recommendedName>
        <fullName evidence="3">Helicase ATP-binding domain-containing protein</fullName>
    </recommendedName>
</protein>
<dbReference type="GO" id="GO:0005524">
    <property type="term" value="F:ATP binding"/>
    <property type="evidence" value="ECO:0007669"/>
    <property type="project" value="InterPro"/>
</dbReference>
<dbReference type="InterPro" id="IPR014001">
    <property type="entry name" value="Helicase_ATP-bd"/>
</dbReference>
<dbReference type="Proteomes" id="UP000298061">
    <property type="component" value="Unassembled WGS sequence"/>
</dbReference>
<evidence type="ECO:0000256" key="1">
    <source>
        <dbReference type="ARBA" id="ARBA00005446"/>
    </source>
</evidence>
<gene>
    <name evidence="4" type="ORF">EWM64_g5807</name>
</gene>
<name>A0A4Y9ZTS3_9AGAM</name>
<dbReference type="GO" id="GO:0003676">
    <property type="term" value="F:nucleic acid binding"/>
    <property type="evidence" value="ECO:0007669"/>
    <property type="project" value="InterPro"/>
</dbReference>
<evidence type="ECO:0000256" key="2">
    <source>
        <dbReference type="SAM" id="MobiDB-lite"/>
    </source>
</evidence>
<dbReference type="Gene3D" id="3.40.50.300">
    <property type="entry name" value="P-loop containing nucleotide triphosphate hydrolases"/>
    <property type="match status" value="2"/>
</dbReference>
<proteinExistence type="inferred from homology"/>
<evidence type="ECO:0000313" key="4">
    <source>
        <dbReference type="EMBL" id="TFY78202.1"/>
    </source>
</evidence>
<dbReference type="SMART" id="SM00487">
    <property type="entry name" value="DEXDc"/>
    <property type="match status" value="1"/>
</dbReference>
<dbReference type="GO" id="GO:0005737">
    <property type="term" value="C:cytoplasm"/>
    <property type="evidence" value="ECO:0007669"/>
    <property type="project" value="TreeGrafter"/>
</dbReference>
<dbReference type="GO" id="GO:0005694">
    <property type="term" value="C:chromosome"/>
    <property type="evidence" value="ECO:0007669"/>
    <property type="project" value="TreeGrafter"/>
</dbReference>
<dbReference type="Pfam" id="PF00270">
    <property type="entry name" value="DEAD"/>
    <property type="match status" value="1"/>
</dbReference>
<dbReference type="PROSITE" id="PS51192">
    <property type="entry name" value="HELICASE_ATP_BIND_1"/>
    <property type="match status" value="1"/>
</dbReference>
<reference evidence="4 5" key="1">
    <citation type="submission" date="2019-02" db="EMBL/GenBank/DDBJ databases">
        <title>Genome sequencing of the rare red list fungi Hericium alpestre (H. flagellum).</title>
        <authorList>
            <person name="Buettner E."/>
            <person name="Kellner H."/>
        </authorList>
    </citation>
    <scope>NUCLEOTIDE SEQUENCE [LARGE SCALE GENOMIC DNA]</scope>
    <source>
        <strain evidence="4 5">DSM 108284</strain>
    </source>
</reference>
<sequence length="409" mass="46227">MDTDTEAAESEADEAAELGDDNEDTSSATEAPNDDASPELSEDFIKRRACTLAHKNEKFRSSVLLEEACKTAKENHSYDSAATQKKMLEECKERSGGKIIPHDWQLDIAKCLLLSVDCELIAPMGAGKTIPFVLPLFYNKEKVMIIISPLNALEEDQAWQFWELGITAVPVNGKTYMDKLHKEVTNEKHWIIVTSPDMCLEHDHFHSLLNAPAFARKVCSFIIDEAHCITQWGNKFREVYLRLGTLRAFMSARVPFLVTLVTLTPADLAVICKSVHLERNDTYHLNLGNDRPNLTWHVRNMKAGKSDLESLTFLLLTKDKPKLKRAIIFFDDISVSMDACCWFREQLPANLRDHVACYNSQHGESSKHDSYQRFCDGELDIWFASEAARIGCDIPKIEVVAQFMVPASL</sequence>
<comment type="caution">
    <text evidence="4">The sequence shown here is derived from an EMBL/GenBank/DDBJ whole genome shotgun (WGS) entry which is preliminary data.</text>
</comment>
<dbReference type="OrthoDB" id="2499463at2759"/>
<evidence type="ECO:0000313" key="5">
    <source>
        <dbReference type="Proteomes" id="UP000298061"/>
    </source>
</evidence>
<accession>A0A4Y9ZTS3</accession>
<dbReference type="GO" id="GO:0009378">
    <property type="term" value="F:four-way junction helicase activity"/>
    <property type="evidence" value="ECO:0007669"/>
    <property type="project" value="TreeGrafter"/>
</dbReference>
<dbReference type="InterPro" id="IPR011545">
    <property type="entry name" value="DEAD/DEAH_box_helicase_dom"/>
</dbReference>
<keyword evidence="5" id="KW-1185">Reference proteome</keyword>